<keyword evidence="8 12" id="KW-1133">Transmembrane helix</keyword>
<feature type="transmembrane region" description="Helical" evidence="12">
    <location>
        <begin position="134"/>
        <end position="153"/>
    </location>
</feature>
<comment type="pathway">
    <text evidence="12">Cell wall biogenesis; peptidoglycan biosynthesis.</text>
</comment>
<keyword evidence="6 12" id="KW-0133">Cell shape</keyword>
<keyword evidence="11 12" id="KW-0961">Cell wall biogenesis/degradation</keyword>
<feature type="transmembrane region" description="Helical" evidence="12">
    <location>
        <begin position="173"/>
        <end position="194"/>
    </location>
</feature>
<evidence type="ECO:0000256" key="9">
    <source>
        <dbReference type="ARBA" id="ARBA00023136"/>
    </source>
</evidence>
<evidence type="ECO:0000256" key="5">
    <source>
        <dbReference type="ARBA" id="ARBA00022692"/>
    </source>
</evidence>
<feature type="binding site" evidence="14">
    <location>
        <position position="268"/>
    </location>
    <ligand>
        <name>Mg(2+)</name>
        <dbReference type="ChEBI" id="CHEBI:18420"/>
    </ligand>
</feature>
<dbReference type="GO" id="GO:0046872">
    <property type="term" value="F:metal ion binding"/>
    <property type="evidence" value="ECO:0007669"/>
    <property type="project" value="UniProtKB-KW"/>
</dbReference>
<protein>
    <recommendedName>
        <fullName evidence="12 13">Phospho-N-acetylmuramoyl-pentapeptide-transferase</fullName>
        <ecNumber evidence="12 13">2.7.8.13</ecNumber>
    </recommendedName>
    <alternativeName>
        <fullName evidence="12">UDP-MurNAc-pentapeptide phosphotransferase</fullName>
    </alternativeName>
</protein>
<evidence type="ECO:0000313" key="15">
    <source>
        <dbReference type="EMBL" id="MBI3127495.1"/>
    </source>
</evidence>
<feature type="transmembrane region" description="Helical" evidence="12">
    <location>
        <begin position="264"/>
        <end position="285"/>
    </location>
</feature>
<keyword evidence="5 12" id="KW-0812">Transmembrane</keyword>
<evidence type="ECO:0000256" key="4">
    <source>
        <dbReference type="ARBA" id="ARBA00022679"/>
    </source>
</evidence>
<keyword evidence="3 12" id="KW-0132">Cell division</keyword>
<evidence type="ECO:0000256" key="11">
    <source>
        <dbReference type="ARBA" id="ARBA00023316"/>
    </source>
</evidence>
<evidence type="ECO:0000256" key="14">
    <source>
        <dbReference type="PIRSR" id="PIRSR600715-1"/>
    </source>
</evidence>
<dbReference type="EC" id="2.7.8.13" evidence="12 13"/>
<dbReference type="EMBL" id="JACPUR010000017">
    <property type="protein sequence ID" value="MBI3127495.1"/>
    <property type="molecule type" value="Genomic_DNA"/>
</dbReference>
<feature type="transmembrane region" description="Helical" evidence="12">
    <location>
        <begin position="291"/>
        <end position="312"/>
    </location>
</feature>
<feature type="transmembrane region" description="Helical" evidence="12">
    <location>
        <begin position="339"/>
        <end position="358"/>
    </location>
</feature>
<keyword evidence="12" id="KW-1003">Cell membrane</keyword>
<dbReference type="GO" id="GO:0071555">
    <property type="term" value="P:cell wall organization"/>
    <property type="evidence" value="ECO:0007669"/>
    <property type="project" value="UniProtKB-KW"/>
</dbReference>
<keyword evidence="10 12" id="KW-0131">Cell cycle</keyword>
<evidence type="ECO:0000256" key="6">
    <source>
        <dbReference type="ARBA" id="ARBA00022960"/>
    </source>
</evidence>
<sequence length="361" mass="39349">MLYSLFVGLSDTVSIFQVFRFITFRTALAAFTALLMCLLLGPHLIRALRKFQIGEEIRQDGPKSHFSKKGTPTMGGLLILASIILPTLLWTDLSLRLVWLILFATAAFGFLGFVDDYKKVILKDKKGVPPSRKFLFQGLIGLAIGAALYTGWAVPQFKPVVMFPFFKNLQPDIGAWFILYAAVVIVATSNAVNLTDGLDGLAIGPFMIASGAYLVFSYVAGHAVISKYLLILPVRGGGELAVVCGAMVGAGLGFLWFNAYPAQVFMGDVGALPLGAVLATIALAIKQELLLFLVGGLFVLEALSVILQVLSFKTTGQRIFRMAPLHHHFEEKGWVEPKVTVRFWIVAVLLALLSLSTLKLR</sequence>
<evidence type="ECO:0000313" key="16">
    <source>
        <dbReference type="Proteomes" id="UP000782312"/>
    </source>
</evidence>
<dbReference type="GO" id="GO:0051301">
    <property type="term" value="P:cell division"/>
    <property type="evidence" value="ECO:0007669"/>
    <property type="project" value="UniProtKB-KW"/>
</dbReference>
<dbReference type="InterPro" id="IPR000715">
    <property type="entry name" value="Glycosyl_transferase_4"/>
</dbReference>
<dbReference type="HAMAP" id="MF_00038">
    <property type="entry name" value="MraY"/>
    <property type="match status" value="1"/>
</dbReference>
<feature type="transmembrane region" description="Helical" evidence="12">
    <location>
        <begin position="97"/>
        <end position="114"/>
    </location>
</feature>
<feature type="transmembrane region" description="Helical" evidence="12">
    <location>
        <begin position="240"/>
        <end position="257"/>
    </location>
</feature>
<dbReference type="GO" id="GO:0009252">
    <property type="term" value="P:peptidoglycan biosynthetic process"/>
    <property type="evidence" value="ECO:0007669"/>
    <property type="project" value="UniProtKB-UniRule"/>
</dbReference>
<organism evidence="15 16">
    <name type="scientific">Tectimicrobiota bacterium</name>
    <dbReference type="NCBI Taxonomy" id="2528274"/>
    <lineage>
        <taxon>Bacteria</taxon>
        <taxon>Pseudomonadati</taxon>
        <taxon>Nitrospinota/Tectimicrobiota group</taxon>
        <taxon>Candidatus Tectimicrobiota</taxon>
    </lineage>
</organism>
<keyword evidence="4 12" id="KW-0808">Transferase</keyword>
<gene>
    <name evidence="12" type="primary">mraY</name>
    <name evidence="15" type="ORF">HYZ11_07825</name>
</gene>
<dbReference type="PANTHER" id="PTHR22926">
    <property type="entry name" value="PHOSPHO-N-ACETYLMURAMOYL-PENTAPEPTIDE-TRANSFERASE"/>
    <property type="match status" value="1"/>
</dbReference>
<evidence type="ECO:0000256" key="12">
    <source>
        <dbReference type="HAMAP-Rule" id="MF_00038"/>
    </source>
</evidence>
<reference evidence="15" key="1">
    <citation type="submission" date="2020-07" db="EMBL/GenBank/DDBJ databases">
        <title>Huge and variable diversity of episymbiotic CPR bacteria and DPANN archaea in groundwater ecosystems.</title>
        <authorList>
            <person name="He C.Y."/>
            <person name="Keren R."/>
            <person name="Whittaker M."/>
            <person name="Farag I.F."/>
            <person name="Doudna J."/>
            <person name="Cate J.H.D."/>
            <person name="Banfield J.F."/>
        </authorList>
    </citation>
    <scope>NUCLEOTIDE SEQUENCE</scope>
    <source>
        <strain evidence="15">NC_groundwater_763_Ag_S-0.2um_68_21</strain>
    </source>
</reference>
<name>A0A932MMC5_UNCTE</name>
<comment type="catalytic activity">
    <reaction evidence="12">
        <text>UDP-N-acetyl-alpha-D-muramoyl-L-alanyl-gamma-D-glutamyl-meso-2,6-diaminopimeloyl-D-alanyl-D-alanine + di-trans,octa-cis-undecaprenyl phosphate = di-trans,octa-cis-undecaprenyl diphospho-N-acetyl-alpha-D-muramoyl-L-alanyl-D-glutamyl-meso-2,6-diaminopimeloyl-D-alanyl-D-alanine + UMP</text>
        <dbReference type="Rhea" id="RHEA:28386"/>
        <dbReference type="ChEBI" id="CHEBI:57865"/>
        <dbReference type="ChEBI" id="CHEBI:60392"/>
        <dbReference type="ChEBI" id="CHEBI:61386"/>
        <dbReference type="ChEBI" id="CHEBI:61387"/>
        <dbReference type="EC" id="2.7.8.13"/>
    </reaction>
</comment>
<evidence type="ECO:0000256" key="10">
    <source>
        <dbReference type="ARBA" id="ARBA00023306"/>
    </source>
</evidence>
<evidence type="ECO:0000256" key="13">
    <source>
        <dbReference type="NCBIfam" id="TIGR00445"/>
    </source>
</evidence>
<evidence type="ECO:0000256" key="7">
    <source>
        <dbReference type="ARBA" id="ARBA00022984"/>
    </source>
</evidence>
<keyword evidence="12 14" id="KW-0479">Metal-binding</keyword>
<feature type="transmembrane region" description="Helical" evidence="12">
    <location>
        <begin position="73"/>
        <end position="91"/>
    </location>
</feature>
<dbReference type="PANTHER" id="PTHR22926:SF5">
    <property type="entry name" value="PHOSPHO-N-ACETYLMURAMOYL-PENTAPEPTIDE-TRANSFERASE HOMOLOG"/>
    <property type="match status" value="1"/>
</dbReference>
<dbReference type="CDD" id="cd06852">
    <property type="entry name" value="GT_MraY"/>
    <property type="match status" value="1"/>
</dbReference>
<dbReference type="Pfam" id="PF10555">
    <property type="entry name" value="MraY_sig1"/>
    <property type="match status" value="1"/>
</dbReference>
<evidence type="ECO:0000256" key="2">
    <source>
        <dbReference type="ARBA" id="ARBA00005583"/>
    </source>
</evidence>
<feature type="binding site" evidence="14">
    <location>
        <position position="193"/>
    </location>
    <ligand>
        <name>Mg(2+)</name>
        <dbReference type="ChEBI" id="CHEBI:18420"/>
    </ligand>
</feature>
<comment type="similarity">
    <text evidence="2 12">Belongs to the glycosyltransferase 4 family. MraY subfamily.</text>
</comment>
<keyword evidence="9 12" id="KW-0472">Membrane</keyword>
<dbReference type="GO" id="GO:0008360">
    <property type="term" value="P:regulation of cell shape"/>
    <property type="evidence" value="ECO:0007669"/>
    <property type="project" value="UniProtKB-KW"/>
</dbReference>
<dbReference type="GO" id="GO:0008963">
    <property type="term" value="F:phospho-N-acetylmuramoyl-pentapeptide-transferase activity"/>
    <property type="evidence" value="ECO:0007669"/>
    <property type="project" value="UniProtKB-UniRule"/>
</dbReference>
<dbReference type="GO" id="GO:0005886">
    <property type="term" value="C:plasma membrane"/>
    <property type="evidence" value="ECO:0007669"/>
    <property type="project" value="UniProtKB-SubCell"/>
</dbReference>
<dbReference type="Proteomes" id="UP000782312">
    <property type="component" value="Unassembled WGS sequence"/>
</dbReference>
<comment type="subcellular location">
    <subcellularLocation>
        <location evidence="12">Cell membrane</location>
        <topology evidence="12">Multi-pass membrane protein</topology>
    </subcellularLocation>
    <subcellularLocation>
        <location evidence="1">Membrane</location>
        <topology evidence="1">Multi-pass membrane protein</topology>
    </subcellularLocation>
</comment>
<proteinExistence type="inferred from homology"/>
<dbReference type="Pfam" id="PF00953">
    <property type="entry name" value="Glycos_transf_4"/>
    <property type="match status" value="1"/>
</dbReference>
<keyword evidence="12 14" id="KW-0460">Magnesium</keyword>
<dbReference type="AlphaFoldDB" id="A0A932MMC5"/>
<dbReference type="PROSITE" id="PS01348">
    <property type="entry name" value="MRAY_2"/>
    <property type="match status" value="1"/>
</dbReference>
<comment type="function">
    <text evidence="12">Catalyzes the initial step of the lipid cycle reactions in the biosynthesis of the cell wall peptidoglycan: transfers peptidoglycan precursor phospho-MurNAc-pentapeptide from UDP-MurNAc-pentapeptide onto the lipid carrier undecaprenyl phosphate, yielding undecaprenyl-pyrophosphoryl-MurNAc-pentapeptide, known as lipid I.</text>
</comment>
<feature type="transmembrane region" description="Helical" evidence="12">
    <location>
        <begin position="201"/>
        <end position="220"/>
    </location>
</feature>
<keyword evidence="7 12" id="KW-0573">Peptidoglycan synthesis</keyword>
<dbReference type="NCBIfam" id="TIGR00445">
    <property type="entry name" value="mraY"/>
    <property type="match status" value="1"/>
</dbReference>
<comment type="caution">
    <text evidence="15">The sequence shown here is derived from an EMBL/GenBank/DDBJ whole genome shotgun (WGS) entry which is preliminary data.</text>
</comment>
<feature type="transmembrane region" description="Helical" evidence="12">
    <location>
        <begin position="20"/>
        <end position="41"/>
    </location>
</feature>
<evidence type="ECO:0000256" key="1">
    <source>
        <dbReference type="ARBA" id="ARBA00004141"/>
    </source>
</evidence>
<evidence type="ECO:0000256" key="3">
    <source>
        <dbReference type="ARBA" id="ARBA00022618"/>
    </source>
</evidence>
<comment type="cofactor">
    <cofactor evidence="12 14">
        <name>Mg(2+)</name>
        <dbReference type="ChEBI" id="CHEBI:18420"/>
    </cofactor>
</comment>
<dbReference type="InterPro" id="IPR018480">
    <property type="entry name" value="PNAcMuramoyl-5peptid_Trfase_CS"/>
</dbReference>
<evidence type="ECO:0000256" key="8">
    <source>
        <dbReference type="ARBA" id="ARBA00022989"/>
    </source>
</evidence>
<dbReference type="PROSITE" id="PS01347">
    <property type="entry name" value="MRAY_1"/>
    <property type="match status" value="1"/>
</dbReference>
<dbReference type="InterPro" id="IPR003524">
    <property type="entry name" value="PNAcMuramoyl-5peptid_Trfase"/>
</dbReference>
<accession>A0A932MMC5</accession>